<evidence type="ECO:0000259" key="5">
    <source>
        <dbReference type="PROSITE" id="PS51005"/>
    </source>
</evidence>
<dbReference type="SUPFAM" id="SSF101941">
    <property type="entry name" value="NAC domain"/>
    <property type="match status" value="1"/>
</dbReference>
<evidence type="ECO:0000256" key="2">
    <source>
        <dbReference type="ARBA" id="ARBA00023125"/>
    </source>
</evidence>
<keyword evidence="7" id="KW-1185">Reference proteome</keyword>
<sequence>MAPMSLPPRFRFHPTYEELVAYYLDQKINGRTIELEVILEVDLYKCEPWDFPVCT</sequence>
<gene>
    <name evidence="6" type="ORF">C1H46_008669</name>
</gene>
<dbReference type="PROSITE" id="PS51005">
    <property type="entry name" value="NAC"/>
    <property type="match status" value="1"/>
</dbReference>
<evidence type="ECO:0000256" key="3">
    <source>
        <dbReference type="ARBA" id="ARBA00023163"/>
    </source>
</evidence>
<dbReference type="EMBL" id="VIEB01000116">
    <property type="protein sequence ID" value="TQE05763.1"/>
    <property type="molecule type" value="Genomic_DNA"/>
</dbReference>
<evidence type="ECO:0000313" key="6">
    <source>
        <dbReference type="EMBL" id="TQE05763.1"/>
    </source>
</evidence>
<dbReference type="GO" id="GO:0006355">
    <property type="term" value="P:regulation of DNA-templated transcription"/>
    <property type="evidence" value="ECO:0007669"/>
    <property type="project" value="InterPro"/>
</dbReference>
<dbReference type="PANTHER" id="PTHR31744:SF210">
    <property type="entry name" value="NAC DOMAIN-CONTAINING PROTEIN 86-LIKE"/>
    <property type="match status" value="1"/>
</dbReference>
<keyword evidence="4" id="KW-0539">Nucleus</keyword>
<protein>
    <recommendedName>
        <fullName evidence="5">NAC domain-containing protein</fullName>
    </recommendedName>
</protein>
<comment type="caution">
    <text evidence="6">The sequence shown here is derived from an EMBL/GenBank/DDBJ whole genome shotgun (WGS) entry which is preliminary data.</text>
</comment>
<organism evidence="6 7">
    <name type="scientific">Malus baccata</name>
    <name type="common">Siberian crab apple</name>
    <name type="synonym">Pyrus baccata</name>
    <dbReference type="NCBI Taxonomy" id="106549"/>
    <lineage>
        <taxon>Eukaryota</taxon>
        <taxon>Viridiplantae</taxon>
        <taxon>Streptophyta</taxon>
        <taxon>Embryophyta</taxon>
        <taxon>Tracheophyta</taxon>
        <taxon>Spermatophyta</taxon>
        <taxon>Magnoliopsida</taxon>
        <taxon>eudicotyledons</taxon>
        <taxon>Gunneridae</taxon>
        <taxon>Pentapetalae</taxon>
        <taxon>rosids</taxon>
        <taxon>fabids</taxon>
        <taxon>Rosales</taxon>
        <taxon>Rosaceae</taxon>
        <taxon>Amygdaloideae</taxon>
        <taxon>Maleae</taxon>
        <taxon>Malus</taxon>
    </lineage>
</organism>
<evidence type="ECO:0000256" key="1">
    <source>
        <dbReference type="ARBA" id="ARBA00023015"/>
    </source>
</evidence>
<name>A0A540N5D6_MALBA</name>
<dbReference type="GO" id="GO:0003677">
    <property type="term" value="F:DNA binding"/>
    <property type="evidence" value="ECO:0007669"/>
    <property type="project" value="UniProtKB-KW"/>
</dbReference>
<evidence type="ECO:0000256" key="4">
    <source>
        <dbReference type="ARBA" id="ARBA00023242"/>
    </source>
</evidence>
<dbReference type="InterPro" id="IPR003441">
    <property type="entry name" value="NAC-dom"/>
</dbReference>
<keyword evidence="1" id="KW-0805">Transcription regulation</keyword>
<dbReference type="Pfam" id="PF02365">
    <property type="entry name" value="NAM"/>
    <property type="match status" value="1"/>
</dbReference>
<dbReference type="PANTHER" id="PTHR31744">
    <property type="entry name" value="PROTEIN CUP-SHAPED COTYLEDON 2-RELATED"/>
    <property type="match status" value="1"/>
</dbReference>
<reference evidence="6 7" key="1">
    <citation type="journal article" date="2019" name="G3 (Bethesda)">
        <title>Sequencing of a Wild Apple (Malus baccata) Genome Unravels the Differences Between Cultivated and Wild Apple Species Regarding Disease Resistance and Cold Tolerance.</title>
        <authorList>
            <person name="Chen X."/>
        </authorList>
    </citation>
    <scope>NUCLEOTIDE SEQUENCE [LARGE SCALE GENOMIC DNA]</scope>
    <source>
        <strain evidence="7">cv. Shandingzi</strain>
        <tissue evidence="6">Leaves</tissue>
    </source>
</reference>
<dbReference type="InterPro" id="IPR036093">
    <property type="entry name" value="NAC_dom_sf"/>
</dbReference>
<proteinExistence type="predicted"/>
<feature type="domain" description="NAC" evidence="5">
    <location>
        <begin position="6"/>
        <end position="55"/>
    </location>
</feature>
<keyword evidence="3" id="KW-0804">Transcription</keyword>
<accession>A0A540N5D6</accession>
<evidence type="ECO:0000313" key="7">
    <source>
        <dbReference type="Proteomes" id="UP000315295"/>
    </source>
</evidence>
<keyword evidence="2" id="KW-0238">DNA-binding</keyword>
<dbReference type="STRING" id="106549.A0A540N5D6"/>
<dbReference type="AlphaFoldDB" id="A0A540N5D6"/>
<dbReference type="Gene3D" id="2.170.150.80">
    <property type="entry name" value="NAC domain"/>
    <property type="match status" value="1"/>
</dbReference>
<dbReference type="Proteomes" id="UP000315295">
    <property type="component" value="Unassembled WGS sequence"/>
</dbReference>